<reference evidence="1 2" key="1">
    <citation type="submission" date="2018-10" db="EMBL/GenBank/DDBJ databases">
        <title>Transmission dynamics of multidrug resistant bacteria on intensive care unit surfaces.</title>
        <authorList>
            <person name="D'Souza A.W."/>
            <person name="Potter R.F."/>
            <person name="Wallace M."/>
            <person name="Shupe A."/>
            <person name="Patel S."/>
            <person name="Sun S."/>
            <person name="Gul D."/>
            <person name="Kwon J.H."/>
            <person name="Andleeb S."/>
            <person name="Burnham C.-A.D."/>
            <person name="Dantas G."/>
        </authorList>
    </citation>
    <scope>NUCLEOTIDE SEQUENCE [LARGE SCALE GENOMIC DNA]</scope>
    <source>
        <strain evidence="1 2">EC_073</strain>
    </source>
</reference>
<sequence length="322" mass="37411">MIESKLLKVKKWVDLNEAAIRLSIALDEPVNTLDLMELALEGELVLSVKFPFDKKYIARRMYEEHTPMGVRLKKLFKFECFFRHGNNLNEDEYLEEERKYIYQHYENFLASEVGSDLSEEQKSFTYYCENIKMVEWGYGEIGYLKENIYELSMLGAESIDVMWLIQQNREREMEELTNLDGVILRGSDGELYNLQEKFDDEFIRDMKSDSSSETKNNILDKFKLNERHYFPAGGLPVGCELGMSPVNMSLFERKLSEDESKIPEQLVLTTLGAALNEITSSSARKWTQGDLAIRIADKKIPGLSERTINGIFARCKKQYKSM</sequence>
<dbReference type="RefSeq" id="WP_125364911.1">
    <property type="nucleotide sequence ID" value="NZ_RHWT01000007.1"/>
</dbReference>
<gene>
    <name evidence="1" type="ORF">EGK68_08065</name>
</gene>
<evidence type="ECO:0000313" key="1">
    <source>
        <dbReference type="EMBL" id="RSB31986.1"/>
    </source>
</evidence>
<dbReference type="Proteomes" id="UP000275321">
    <property type="component" value="Unassembled WGS sequence"/>
</dbReference>
<dbReference type="AlphaFoldDB" id="A0A427KNX4"/>
<organism evidence="1 2">
    <name type="scientific">Enterobacter cloacae</name>
    <dbReference type="NCBI Taxonomy" id="550"/>
    <lineage>
        <taxon>Bacteria</taxon>
        <taxon>Pseudomonadati</taxon>
        <taxon>Pseudomonadota</taxon>
        <taxon>Gammaproteobacteria</taxon>
        <taxon>Enterobacterales</taxon>
        <taxon>Enterobacteriaceae</taxon>
        <taxon>Enterobacter</taxon>
        <taxon>Enterobacter cloacae complex</taxon>
    </lineage>
</organism>
<accession>A0A427KNX4</accession>
<name>A0A427KNX4_ENTCL</name>
<protein>
    <submittedName>
        <fullName evidence="1">Uncharacterized protein</fullName>
    </submittedName>
</protein>
<comment type="caution">
    <text evidence="1">The sequence shown here is derived from an EMBL/GenBank/DDBJ whole genome shotgun (WGS) entry which is preliminary data.</text>
</comment>
<proteinExistence type="predicted"/>
<evidence type="ECO:0000313" key="2">
    <source>
        <dbReference type="Proteomes" id="UP000275321"/>
    </source>
</evidence>
<dbReference type="EMBL" id="RHWT01000007">
    <property type="protein sequence ID" value="RSB31986.1"/>
    <property type="molecule type" value="Genomic_DNA"/>
</dbReference>